<dbReference type="Gene3D" id="3.30.750.140">
    <property type="match status" value="1"/>
</dbReference>
<gene>
    <name evidence="3" type="ORF">ABID41_000424</name>
</gene>
<feature type="region of interest" description="Disordered" evidence="1">
    <location>
        <begin position="93"/>
        <end position="372"/>
    </location>
</feature>
<keyword evidence="3" id="KW-0418">Kinase</keyword>
<dbReference type="Pfam" id="PF02120">
    <property type="entry name" value="Flg_hook"/>
    <property type="match status" value="1"/>
</dbReference>
<feature type="compositionally biased region" description="Low complexity" evidence="1">
    <location>
        <begin position="150"/>
        <end position="164"/>
    </location>
</feature>
<feature type="compositionally biased region" description="Low complexity" evidence="1">
    <location>
        <begin position="348"/>
        <end position="367"/>
    </location>
</feature>
<feature type="compositionally biased region" description="Low complexity" evidence="1">
    <location>
        <begin position="110"/>
        <end position="139"/>
    </location>
</feature>
<evidence type="ECO:0000313" key="3">
    <source>
        <dbReference type="EMBL" id="MET3525329.1"/>
    </source>
</evidence>
<feature type="compositionally biased region" description="Polar residues" evidence="1">
    <location>
        <begin position="251"/>
        <end position="263"/>
    </location>
</feature>
<feature type="compositionally biased region" description="Low complexity" evidence="1">
    <location>
        <begin position="93"/>
        <end position="102"/>
    </location>
</feature>
<dbReference type="GO" id="GO:0016301">
    <property type="term" value="F:kinase activity"/>
    <property type="evidence" value="ECO:0007669"/>
    <property type="project" value="UniProtKB-KW"/>
</dbReference>
<dbReference type="InterPro" id="IPR021136">
    <property type="entry name" value="Flagellar_hook_control-like_C"/>
</dbReference>
<keyword evidence="3" id="KW-0808">Transferase</keyword>
<feature type="compositionally biased region" description="Low complexity" evidence="1">
    <location>
        <begin position="210"/>
        <end position="228"/>
    </location>
</feature>
<comment type="caution">
    <text evidence="3">The sequence shown here is derived from an EMBL/GenBank/DDBJ whole genome shotgun (WGS) entry which is preliminary data.</text>
</comment>
<dbReference type="RefSeq" id="WP_354297117.1">
    <property type="nucleotide sequence ID" value="NZ_JBEPLU010000001.1"/>
</dbReference>
<feature type="compositionally biased region" description="Low complexity" evidence="1">
    <location>
        <begin position="294"/>
        <end position="307"/>
    </location>
</feature>
<evidence type="ECO:0000259" key="2">
    <source>
        <dbReference type="Pfam" id="PF02120"/>
    </source>
</evidence>
<dbReference type="InterPro" id="IPR038610">
    <property type="entry name" value="FliK-like_C_sf"/>
</dbReference>
<reference evidence="3 4" key="1">
    <citation type="submission" date="2024-06" db="EMBL/GenBank/DDBJ databases">
        <title>Genomic Encyclopedia of Type Strains, Phase IV (KMG-IV): sequencing the most valuable type-strain genomes for metagenomic binning, comparative biology and taxonomic classification.</title>
        <authorList>
            <person name="Goeker M."/>
        </authorList>
    </citation>
    <scope>NUCLEOTIDE SEQUENCE [LARGE SCALE GENOMIC DNA]</scope>
    <source>
        <strain evidence="3 4">DSM 17809</strain>
    </source>
</reference>
<feature type="compositionally biased region" description="Low complexity" evidence="1">
    <location>
        <begin position="325"/>
        <end position="334"/>
    </location>
</feature>
<evidence type="ECO:0000313" key="4">
    <source>
        <dbReference type="Proteomes" id="UP001549110"/>
    </source>
</evidence>
<organism evidence="3 4">
    <name type="scientific">Phenylobacterium koreense</name>
    <dbReference type="NCBI Taxonomy" id="266125"/>
    <lineage>
        <taxon>Bacteria</taxon>
        <taxon>Pseudomonadati</taxon>
        <taxon>Pseudomonadota</taxon>
        <taxon>Alphaproteobacteria</taxon>
        <taxon>Caulobacterales</taxon>
        <taxon>Caulobacteraceae</taxon>
        <taxon>Phenylobacterium</taxon>
    </lineage>
</organism>
<evidence type="ECO:0000256" key="1">
    <source>
        <dbReference type="SAM" id="MobiDB-lite"/>
    </source>
</evidence>
<keyword evidence="4" id="KW-1185">Reference proteome</keyword>
<dbReference type="EMBL" id="JBEPLU010000001">
    <property type="protein sequence ID" value="MET3525329.1"/>
    <property type="molecule type" value="Genomic_DNA"/>
</dbReference>
<dbReference type="CDD" id="cd17470">
    <property type="entry name" value="T3SS_Flik_C"/>
    <property type="match status" value="1"/>
</dbReference>
<accession>A0ABV2EE87</accession>
<name>A0ABV2EE87_9CAUL</name>
<feature type="compositionally biased region" description="Low complexity" evidence="1">
    <location>
        <begin position="237"/>
        <end position="249"/>
    </location>
</feature>
<sequence length="519" mass="51159">MTAPLFNLLIANPVIGAAQQNAAAQGPLAGFEALLAAFFGAPGEGADAALAGTPVATQDDQAAAADDPTANATDPTALPTDALSLAAVLAAQQPQQAATTEDAGAEGEASDAPKAATPAGPFQAAAEAEQQARAETGAAVPAEGKPTLPPQAAQAQAAHPPKAAGLTTKANPSDTALAAVSREAADAPADVSAKPTAPEAPQPQTKGGEPASQPKPQAVAQAPAQAPVAAPPPAPAPAAAAVETPVEAPSETAQTLAAATQSPAVAVPATKEAPALTTPPKKASEASHRQASGPAARQPAADQPALANAVAPVAETDAAPEGKVSTETAPATPTKEAKSEAIDTPDFQPSAPAASAQANAAAPHAPQVRATSETVANLTAAISKKLEGRSTKFDIELTPAGLGHVSVSVEIAASGKMSAAMSFDSPQAAAELRSRSHELHKALEQAGFDVAGGLTFDVNGDRGEGGRNLAQQQQQNDGAAWRGRAFQAVLGTAGEAAETAASAALHYSRRSDAGVDIRI</sequence>
<proteinExistence type="predicted"/>
<feature type="domain" description="Flagellar hook-length control protein-like C-terminal" evidence="2">
    <location>
        <begin position="384"/>
        <end position="460"/>
    </location>
</feature>
<dbReference type="Proteomes" id="UP001549110">
    <property type="component" value="Unassembled WGS sequence"/>
</dbReference>
<protein>
    <submittedName>
        <fullName evidence="3">Chemotaxis protein histidine kinase CheA</fullName>
    </submittedName>
</protein>